<accession>A0A9P0DF99</accession>
<evidence type="ECO:0000256" key="4">
    <source>
        <dbReference type="SAM" id="MobiDB-lite"/>
    </source>
</evidence>
<dbReference type="PROSITE" id="PS50200">
    <property type="entry name" value="RA"/>
    <property type="match status" value="1"/>
</dbReference>
<dbReference type="GO" id="GO:0005085">
    <property type="term" value="F:guanyl-nucleotide exchange factor activity"/>
    <property type="evidence" value="ECO:0007669"/>
    <property type="project" value="UniProtKB-KW"/>
</dbReference>
<dbReference type="InterPro" id="IPR029071">
    <property type="entry name" value="Ubiquitin-like_domsf"/>
</dbReference>
<dbReference type="Gene3D" id="2.30.42.10">
    <property type="match status" value="1"/>
</dbReference>
<feature type="compositionally biased region" description="Basic and acidic residues" evidence="4">
    <location>
        <begin position="611"/>
        <end position="622"/>
    </location>
</feature>
<dbReference type="SMART" id="SM00147">
    <property type="entry name" value="RasGEF"/>
    <property type="match status" value="1"/>
</dbReference>
<dbReference type="InterPro" id="IPR014710">
    <property type="entry name" value="RmlC-like_jellyroll"/>
</dbReference>
<gene>
    <name evidence="10" type="ORF">PHAECO_LOCUS3416</name>
</gene>
<dbReference type="Proteomes" id="UP001153737">
    <property type="component" value="Chromosome 13"/>
</dbReference>
<dbReference type="CDD" id="cd01785">
    <property type="entry name" value="RA_PDZ-GEF1"/>
    <property type="match status" value="1"/>
</dbReference>
<reference evidence="10" key="2">
    <citation type="submission" date="2022-10" db="EMBL/GenBank/DDBJ databases">
        <authorList>
            <consortium name="ENA_rothamsted_submissions"/>
            <consortium name="culmorum"/>
            <person name="King R."/>
        </authorList>
    </citation>
    <scope>NUCLEOTIDE SEQUENCE</scope>
</reference>
<dbReference type="SMART" id="SM00229">
    <property type="entry name" value="RasGEFN"/>
    <property type="match status" value="1"/>
</dbReference>
<dbReference type="FunFam" id="1.20.870.10:FF:000001">
    <property type="entry name" value="rap guanine nucleotide exchange factor 2 isoform X2"/>
    <property type="match status" value="1"/>
</dbReference>
<feature type="region of interest" description="Disordered" evidence="4">
    <location>
        <begin position="598"/>
        <end position="625"/>
    </location>
</feature>
<dbReference type="InterPro" id="IPR019804">
    <property type="entry name" value="Ras_G-nucl-exch_fac_CS"/>
</dbReference>
<evidence type="ECO:0000259" key="9">
    <source>
        <dbReference type="PROSITE" id="PS50212"/>
    </source>
</evidence>
<dbReference type="Gene3D" id="3.10.20.90">
    <property type="entry name" value="Phosphatidylinositol 3-kinase Catalytic Subunit, Chain A, domain 1"/>
    <property type="match status" value="1"/>
</dbReference>
<reference evidence="10" key="1">
    <citation type="submission" date="2022-01" db="EMBL/GenBank/DDBJ databases">
        <authorList>
            <person name="King R."/>
        </authorList>
    </citation>
    <scope>NUCLEOTIDE SEQUENCE</scope>
</reference>
<proteinExistence type="inferred from homology"/>
<dbReference type="SMART" id="SM00100">
    <property type="entry name" value="cNMP"/>
    <property type="match status" value="2"/>
</dbReference>
<evidence type="ECO:0000256" key="3">
    <source>
        <dbReference type="PROSITE-ProRule" id="PRU00168"/>
    </source>
</evidence>
<feature type="compositionally biased region" description="Polar residues" evidence="4">
    <location>
        <begin position="1286"/>
        <end position="1302"/>
    </location>
</feature>
<dbReference type="PROSITE" id="PS50009">
    <property type="entry name" value="RASGEF_CAT"/>
    <property type="match status" value="1"/>
</dbReference>
<dbReference type="InterPro" id="IPR008937">
    <property type="entry name" value="Ras-like_GEF"/>
</dbReference>
<protein>
    <submittedName>
        <fullName evidence="10">Uncharacterized protein</fullName>
    </submittedName>
</protein>
<dbReference type="InterPro" id="IPR018490">
    <property type="entry name" value="cNMP-bd_dom_sf"/>
</dbReference>
<feature type="region of interest" description="Disordered" evidence="4">
    <location>
        <begin position="1370"/>
        <end position="1398"/>
    </location>
</feature>
<feature type="compositionally biased region" description="Low complexity" evidence="4">
    <location>
        <begin position="1210"/>
        <end position="1225"/>
    </location>
</feature>
<feature type="region of interest" description="Disordered" evidence="4">
    <location>
        <begin position="159"/>
        <end position="196"/>
    </location>
</feature>
<dbReference type="OrthoDB" id="310895at2759"/>
<dbReference type="InterPro" id="IPR000159">
    <property type="entry name" value="RA_dom"/>
</dbReference>
<dbReference type="CDD" id="cd00038">
    <property type="entry name" value="CAP_ED"/>
    <property type="match status" value="2"/>
</dbReference>
<dbReference type="PANTHER" id="PTHR23113">
    <property type="entry name" value="GUANINE NUCLEOTIDE EXCHANGE FACTOR"/>
    <property type="match status" value="1"/>
</dbReference>
<evidence type="ECO:0000259" key="5">
    <source>
        <dbReference type="PROSITE" id="PS50009"/>
    </source>
</evidence>
<feature type="compositionally biased region" description="Low complexity" evidence="4">
    <location>
        <begin position="1246"/>
        <end position="1285"/>
    </location>
</feature>
<dbReference type="FunFam" id="2.60.120.10:FF:000088">
    <property type="entry name" value="Guanine nucleotide exchange factor"/>
    <property type="match status" value="1"/>
</dbReference>
<dbReference type="Pfam" id="PF00595">
    <property type="entry name" value="PDZ"/>
    <property type="match status" value="1"/>
</dbReference>
<dbReference type="Pfam" id="PF00618">
    <property type="entry name" value="RasGEF_N"/>
    <property type="match status" value="1"/>
</dbReference>
<dbReference type="SMART" id="SM00228">
    <property type="entry name" value="PDZ"/>
    <property type="match status" value="1"/>
</dbReference>
<name>A0A9P0DF99_PHACE</name>
<feature type="domain" description="Ras-GEF" evidence="5">
    <location>
        <begin position="834"/>
        <end position="1061"/>
    </location>
</feature>
<comment type="similarity">
    <text evidence="1">Belongs to the RAPGEF2 family.</text>
</comment>
<dbReference type="SUPFAM" id="SSF50156">
    <property type="entry name" value="PDZ domain-like"/>
    <property type="match status" value="1"/>
</dbReference>
<evidence type="ECO:0000259" key="7">
    <source>
        <dbReference type="PROSITE" id="PS50106"/>
    </source>
</evidence>
<dbReference type="SUPFAM" id="SSF51206">
    <property type="entry name" value="cAMP-binding domain-like"/>
    <property type="match status" value="2"/>
</dbReference>
<dbReference type="PROSITE" id="PS50212">
    <property type="entry name" value="RASGEF_NTER"/>
    <property type="match status" value="1"/>
</dbReference>
<feature type="domain" description="PDZ" evidence="7">
    <location>
        <begin position="509"/>
        <end position="580"/>
    </location>
</feature>
<feature type="domain" description="Ras-associating" evidence="8">
    <location>
        <begin position="723"/>
        <end position="809"/>
    </location>
</feature>
<dbReference type="InterPro" id="IPR023578">
    <property type="entry name" value="Ras_GEF_dom_sf"/>
</dbReference>
<dbReference type="InterPro" id="IPR001478">
    <property type="entry name" value="PDZ"/>
</dbReference>
<dbReference type="EMBL" id="OU896719">
    <property type="protein sequence ID" value="CAH1119768.1"/>
    <property type="molecule type" value="Genomic_DNA"/>
</dbReference>
<dbReference type="GO" id="GO:0007265">
    <property type="term" value="P:Ras protein signal transduction"/>
    <property type="evidence" value="ECO:0007669"/>
    <property type="project" value="TreeGrafter"/>
</dbReference>
<dbReference type="GO" id="GO:0016324">
    <property type="term" value="C:apical plasma membrane"/>
    <property type="evidence" value="ECO:0007669"/>
    <property type="project" value="TreeGrafter"/>
</dbReference>
<dbReference type="SUPFAM" id="SSF54236">
    <property type="entry name" value="Ubiquitin-like"/>
    <property type="match status" value="1"/>
</dbReference>
<dbReference type="Gene3D" id="1.10.840.10">
    <property type="entry name" value="Ras guanine-nucleotide exchange factors catalytic domain"/>
    <property type="match status" value="1"/>
</dbReference>
<dbReference type="InterPro" id="IPR000651">
    <property type="entry name" value="Ras-like_Gua-exchang_fac_N"/>
</dbReference>
<dbReference type="InterPro" id="IPR036964">
    <property type="entry name" value="RASGEF_cat_dom_sf"/>
</dbReference>
<dbReference type="PROSITE" id="PS50106">
    <property type="entry name" value="PDZ"/>
    <property type="match status" value="1"/>
</dbReference>
<feature type="region of interest" description="Disordered" evidence="4">
    <location>
        <begin position="1065"/>
        <end position="1086"/>
    </location>
</feature>
<evidence type="ECO:0000313" key="11">
    <source>
        <dbReference type="Proteomes" id="UP001153737"/>
    </source>
</evidence>
<dbReference type="CDD" id="cd06224">
    <property type="entry name" value="REM"/>
    <property type="match status" value="1"/>
</dbReference>
<evidence type="ECO:0000259" key="6">
    <source>
        <dbReference type="PROSITE" id="PS50042"/>
    </source>
</evidence>
<dbReference type="SMART" id="SM00314">
    <property type="entry name" value="RA"/>
    <property type="match status" value="1"/>
</dbReference>
<feature type="domain" description="N-terminal Ras-GEF" evidence="9">
    <location>
        <begin position="391"/>
        <end position="505"/>
    </location>
</feature>
<evidence type="ECO:0000259" key="8">
    <source>
        <dbReference type="PROSITE" id="PS50200"/>
    </source>
</evidence>
<evidence type="ECO:0000256" key="1">
    <source>
        <dbReference type="ARBA" id="ARBA00010829"/>
    </source>
</evidence>
<dbReference type="Gene3D" id="2.60.120.10">
    <property type="entry name" value="Jelly Rolls"/>
    <property type="match status" value="2"/>
</dbReference>
<evidence type="ECO:0000256" key="2">
    <source>
        <dbReference type="ARBA" id="ARBA00022658"/>
    </source>
</evidence>
<organism evidence="10 11">
    <name type="scientific">Phaedon cochleariae</name>
    <name type="common">Mustard beetle</name>
    <dbReference type="NCBI Taxonomy" id="80249"/>
    <lineage>
        <taxon>Eukaryota</taxon>
        <taxon>Metazoa</taxon>
        <taxon>Ecdysozoa</taxon>
        <taxon>Arthropoda</taxon>
        <taxon>Hexapoda</taxon>
        <taxon>Insecta</taxon>
        <taxon>Pterygota</taxon>
        <taxon>Neoptera</taxon>
        <taxon>Endopterygota</taxon>
        <taxon>Coleoptera</taxon>
        <taxon>Polyphaga</taxon>
        <taxon>Cucujiformia</taxon>
        <taxon>Chrysomeloidea</taxon>
        <taxon>Chrysomelidae</taxon>
        <taxon>Chrysomelinae</taxon>
        <taxon>Chrysomelini</taxon>
        <taxon>Phaedon</taxon>
    </lineage>
</organism>
<feature type="compositionally biased region" description="Acidic residues" evidence="4">
    <location>
        <begin position="1385"/>
        <end position="1398"/>
    </location>
</feature>
<feature type="region of interest" description="Disordered" evidence="4">
    <location>
        <begin position="1119"/>
        <end position="1312"/>
    </location>
</feature>
<dbReference type="InterPro" id="IPR000595">
    <property type="entry name" value="cNMP-bd_dom"/>
</dbReference>
<dbReference type="CDD" id="cd00155">
    <property type="entry name" value="RasGEF"/>
    <property type="match status" value="1"/>
</dbReference>
<dbReference type="SUPFAM" id="SSF48366">
    <property type="entry name" value="Ras GEF"/>
    <property type="match status" value="1"/>
</dbReference>
<dbReference type="CDD" id="cd06755">
    <property type="entry name" value="PDZ_RapGEF2_RapGEF6-like"/>
    <property type="match status" value="1"/>
</dbReference>
<feature type="domain" description="Cyclic nucleotide-binding" evidence="6">
    <location>
        <begin position="258"/>
        <end position="371"/>
    </location>
</feature>
<feature type="compositionally biased region" description="Low complexity" evidence="4">
    <location>
        <begin position="171"/>
        <end position="183"/>
    </location>
</feature>
<evidence type="ECO:0000313" key="10">
    <source>
        <dbReference type="EMBL" id="CAH1119768.1"/>
    </source>
</evidence>
<dbReference type="Pfam" id="PF00788">
    <property type="entry name" value="RA"/>
    <property type="match status" value="1"/>
</dbReference>
<dbReference type="PANTHER" id="PTHR23113:SF249">
    <property type="entry name" value="RAP GUANINE NUCLEOTIDE EXCHANGE FACTOR 6"/>
    <property type="match status" value="1"/>
</dbReference>
<keyword evidence="11" id="KW-1185">Reference proteome</keyword>
<dbReference type="PROSITE" id="PS00720">
    <property type="entry name" value="RASGEF"/>
    <property type="match status" value="1"/>
</dbReference>
<dbReference type="InterPro" id="IPR036034">
    <property type="entry name" value="PDZ_sf"/>
</dbReference>
<dbReference type="Gene3D" id="1.20.870.10">
    <property type="entry name" value="Son of sevenless (SoS) protein Chain: S domain 1"/>
    <property type="match status" value="1"/>
</dbReference>
<dbReference type="Pfam" id="PF00617">
    <property type="entry name" value="RasGEF"/>
    <property type="match status" value="1"/>
</dbReference>
<sequence length="1398" mass="156080">MTDWEEMWARALSKPPTCRSLQDLQVIYYGLSGLEALQSLRDASLRALCKVVRYEKHLANDVLYYTGELSTCWYVLLSGSVFIDGSMFLPRSSFGKRTGGSARRQNECFVLEPSEMIVIDYPDIDQSRRVQNSPVMDHPQHRSINIMFEDAYAPNGPRQAGLYQHKCSRGSHSSDTSSAYSGSDTMASTHSELDGDSELDLTGLVESLVDSDEEDDLAESMDSLTVRDRVRDCLEKEPAERTEDDIEALLEFTQHLKAFTNMTLAVRRALCAVMVFAVVEKAGTVVMNDGEELDSWSVLVNGSVEIVIPDEPSQTLYMGDAFGILPTMDKLYHKGVMITKCEDCQFVCITQSDYYKILHQGEENTRRHEEDGKLVMVTELRGSVEPSSHRRGHVVIRASAERLMQQLIEENSLTDPTYVEDFLLTHRVFIQSPLSVCDQLLEWFKDTEVRDRVTRVVLLWVNNHFTDFETDHDMIEFLETFEQGLEDEKMVGQLRLLNIACAAKARIRNVVLARPNRDEPLSFQILGGFERNFGIFISKVDKKSKAEDVGLKRGDQIMEVNNHSFEHMSSARALEILRGTTHLSITVKSNLLHFKEMLNTPDNSPRPRSRKVSEMAKNDPRPRLSSIDGNLILSHDTPASQPVSIHSPAKEGKKSSFMTLGKLQKALMKMNFLPKNIINVGMGQDQVDSFNPPSNLGTNLYQSQSNPDLMSIYYDDLRCADYPEHVLKVYRPDQSYKYLLVHKETTAHEVVMLALQEFGMTDPSSNFSLCEVSVTDNQTIKQKRLQDDLQNLAERIGLSSRYYLKTNGITETLVPDEMAPELVRESAVHFLQLNAVEVAIQLTLQDFSIFRQIEPTEYIDDLFELKSKYGKPMLDRFAALVNKETFWVVSEVCSEHNPVRRMKIIKQFVKVARQCKECKNFNSMFAIVSGLGHGAVSRLRQSWDKLPGKYQRVFSELQQLMDPSRNMSKYRQLVSAEQTQPPIIPFYPVVKKDLTFIHLGNDSKVEGLINFEKLRMIAKEVRSLSNMCSSPYDLLTMLKLGGQPPSNAMVALNQLTTASSQYHCQGQATVKRRKKSTAAPNPKKMFEESQMVRRVKAYLNNLRVEVDESKLHEMSLECEGPAQATGGGGAGPGAAKPKRHPSPAPSTTSSTSSASDERKPTAKFGSASPQAVRKLLALSEPNKTRPHQPRVPPVHGIGTQPSPAVRRAPSATGSYSSYGSHSSGSSGAGGRAMHERSHSDTPTPLPSVALSAESSSVTSLSNLPLRKTVTSGSVTSSDSGHSTLSQVTNSSNDSHAYQSRCQSPPKHPPPIPGWFPNRTGAMPPCPHAVAVLPPLPHALRNVNGPGRRQPPAYKVAAQMARMHRLGRAHSHEGVTQGYHYHTDPDTDQDDEETQVSAV</sequence>
<dbReference type="PROSITE" id="PS50042">
    <property type="entry name" value="CNMP_BINDING_3"/>
    <property type="match status" value="1"/>
</dbReference>
<keyword evidence="2 3" id="KW-0344">Guanine-nucleotide releasing factor</keyword>
<dbReference type="InterPro" id="IPR001895">
    <property type="entry name" value="RASGEF_cat_dom"/>
</dbReference>
<feature type="compositionally biased region" description="Low complexity" evidence="4">
    <location>
        <begin position="1145"/>
        <end position="1154"/>
    </location>
</feature>